<dbReference type="EMBL" id="JANBUK010000853">
    <property type="protein sequence ID" value="KAJ2788457.1"/>
    <property type="molecule type" value="Genomic_DNA"/>
</dbReference>
<accession>A0ACC1KE58</accession>
<dbReference type="Proteomes" id="UP001140066">
    <property type="component" value="Unassembled WGS sequence"/>
</dbReference>
<comment type="caution">
    <text evidence="1">The sequence shown here is derived from an EMBL/GenBank/DDBJ whole genome shotgun (WGS) entry which is preliminary data.</text>
</comment>
<reference evidence="1" key="1">
    <citation type="submission" date="2022-07" db="EMBL/GenBank/DDBJ databases">
        <title>Phylogenomic reconstructions and comparative analyses of Kickxellomycotina fungi.</title>
        <authorList>
            <person name="Reynolds N.K."/>
            <person name="Stajich J.E."/>
            <person name="Barry K."/>
            <person name="Grigoriev I.V."/>
            <person name="Crous P."/>
            <person name="Smith M.E."/>
        </authorList>
    </citation>
    <scope>NUCLEOTIDE SEQUENCE</scope>
    <source>
        <strain evidence="1">BCRC 34191</strain>
    </source>
</reference>
<organism evidence="1 2">
    <name type="scientific">Coemansia linderi</name>
    <dbReference type="NCBI Taxonomy" id="2663919"/>
    <lineage>
        <taxon>Eukaryota</taxon>
        <taxon>Fungi</taxon>
        <taxon>Fungi incertae sedis</taxon>
        <taxon>Zoopagomycota</taxon>
        <taxon>Kickxellomycotina</taxon>
        <taxon>Kickxellomycetes</taxon>
        <taxon>Kickxellales</taxon>
        <taxon>Kickxellaceae</taxon>
        <taxon>Coemansia</taxon>
    </lineage>
</organism>
<name>A0ACC1KE58_9FUNG</name>
<evidence type="ECO:0000313" key="2">
    <source>
        <dbReference type="Proteomes" id="UP001140066"/>
    </source>
</evidence>
<proteinExistence type="predicted"/>
<sequence length="329" mass="36254">MKKATEKQSARPVATSGVKVQRYFPGKAPDATEHNLSASESEDEDKVMSESGGTAALATAAATSALRDVDITGTRQRRGDDGSIASESDDGSDSEVERVLQARLRARRRQEDESSSDSSGSEEDENGGRTSAAQHAALARHEHHGPMLSTGGKASITSDGNSEENVSSSEDSYSESSGSESEHDAPPMLKPIFVPRSQRQAQTDRPKGSDDDQSSNLAPEEATAESERLARREESVRMAAVEAARAREAPEINTSNILDLDDTDDIDFEAEFEAWRQRELLRIKREKDAREAADLEEAERERRNNMSEGEKYAEDMERIRNQRRERRAL</sequence>
<keyword evidence="2" id="KW-1185">Reference proteome</keyword>
<protein>
    <submittedName>
        <fullName evidence="1">Uncharacterized protein</fullName>
    </submittedName>
</protein>
<gene>
    <name evidence="1" type="ORF">GGI18_002942</name>
</gene>
<evidence type="ECO:0000313" key="1">
    <source>
        <dbReference type="EMBL" id="KAJ2788457.1"/>
    </source>
</evidence>